<keyword evidence="1" id="KW-0862">Zinc</keyword>
<accession>G0U6H4</accession>
<reference evidence="3" key="1">
    <citation type="journal article" date="2012" name="Proc. Natl. Acad. Sci. U.S.A.">
        <title>Antigenic diversity is generated by distinct evolutionary mechanisms in African trypanosome species.</title>
        <authorList>
            <person name="Jackson A.P."/>
            <person name="Berry A."/>
            <person name="Aslett M."/>
            <person name="Allison H.C."/>
            <person name="Burton P."/>
            <person name="Vavrova-Anderson J."/>
            <person name="Brown R."/>
            <person name="Browne H."/>
            <person name="Corton N."/>
            <person name="Hauser H."/>
            <person name="Gamble J."/>
            <person name="Gilderthorp R."/>
            <person name="Marcello L."/>
            <person name="McQuillan J."/>
            <person name="Otto T.D."/>
            <person name="Quail M.A."/>
            <person name="Sanders M.J."/>
            <person name="van Tonder A."/>
            <person name="Ginger M.L."/>
            <person name="Field M.C."/>
            <person name="Barry J.D."/>
            <person name="Hertz-Fowler C."/>
            <person name="Berriman M."/>
        </authorList>
    </citation>
    <scope>NUCLEOTIDE SEQUENCE</scope>
    <source>
        <strain evidence="3">Y486</strain>
    </source>
</reference>
<gene>
    <name evidence="3" type="ORF">TVY486_1005290</name>
</gene>
<keyword evidence="1" id="KW-0863">Zinc-finger</keyword>
<protein>
    <recommendedName>
        <fullName evidence="2">C3H1-type domain-containing protein</fullName>
    </recommendedName>
</protein>
<dbReference type="GO" id="GO:0008270">
    <property type="term" value="F:zinc ion binding"/>
    <property type="evidence" value="ECO:0007669"/>
    <property type="project" value="UniProtKB-KW"/>
</dbReference>
<dbReference type="PANTHER" id="PTHR37035">
    <property type="entry name" value="C3H1-TYPE DOMAIN-CONTAINING PROTEIN-RELATED"/>
    <property type="match status" value="1"/>
</dbReference>
<dbReference type="InterPro" id="IPR053125">
    <property type="entry name" value="RNA-bd_mRNA_stabilization_reg"/>
</dbReference>
<dbReference type="PROSITE" id="PS50103">
    <property type="entry name" value="ZF_C3H1"/>
    <property type="match status" value="2"/>
</dbReference>
<feature type="domain" description="C3H1-type" evidence="2">
    <location>
        <begin position="126"/>
        <end position="153"/>
    </location>
</feature>
<dbReference type="EMBL" id="HE573026">
    <property type="protein sequence ID" value="CCC51478.1"/>
    <property type="molecule type" value="Genomic_DNA"/>
</dbReference>
<dbReference type="VEuPathDB" id="TriTrypDB:TvY486_1005290"/>
<keyword evidence="1" id="KW-0479">Metal-binding</keyword>
<evidence type="ECO:0000256" key="1">
    <source>
        <dbReference type="PROSITE-ProRule" id="PRU00723"/>
    </source>
</evidence>
<dbReference type="PANTHER" id="PTHR37035:SF7">
    <property type="entry name" value="C3H1-TYPE DOMAIN-CONTAINING PROTEIN"/>
    <property type="match status" value="1"/>
</dbReference>
<evidence type="ECO:0000259" key="2">
    <source>
        <dbReference type="PROSITE" id="PS50103"/>
    </source>
</evidence>
<organism evidence="3">
    <name type="scientific">Trypanosoma vivax (strain Y486)</name>
    <dbReference type="NCBI Taxonomy" id="1055687"/>
    <lineage>
        <taxon>Eukaryota</taxon>
        <taxon>Discoba</taxon>
        <taxon>Euglenozoa</taxon>
        <taxon>Kinetoplastea</taxon>
        <taxon>Metakinetoplastina</taxon>
        <taxon>Trypanosomatida</taxon>
        <taxon>Trypanosomatidae</taxon>
        <taxon>Trypanosoma</taxon>
        <taxon>Duttonella</taxon>
    </lineage>
</organism>
<sequence length="668" mass="72034">MLGNIPLQKSFHSPGVPNPRAPLQTLMMMYDVYPKTSTVATGFANTAAVAAVPAAFTHRLYGTPVSALTGLPSAAFDEDAGGSFEVHDSHLKAPIVVQRSVVFPTLGSFGLFRSSQNGANNNAGGRSTARICDLFHEGRCASSESCSDIHVHPEYLVSKRQEMFSWLENSEKEFQNTLDADPNKNFRVFCADLKEIVSVPISALRFTKGLYVDPSVRARRTRGGHQNQYAILASQVPTACGLFLLVPSQCKWGRWCNQIHIDAGWMQSMKKEFELWSNKLEVYFNSLPPQYQFTVHDPQLKASLSLPKACISGFSRGLFQGSAKKAPSVCMLFQRNRCTANACCNQIHVVPEYLNLRRRLAQNTEMMAEERDELVRQMEAILNSIECNRGSGVNNDVITAAHKDFLSAPASVSAMTSRVDPGNGMDNCVESIRLGLPLSQGVGEGTQWQSDSAPAPSTCPVDAGVKNTFGSTHVWPCSATRTLPVHENHSMDIGASSVGDADGRLLSSTTVVNEGQLDLGADLVTVVEEEQLQSSLQASYTNMYASKGLRRLNNLCGQPGVATCTASPTFGWVQPVHSAGNSITNNPMNLSCGGNSEMLSKTSSASPVHSDSCALAMMSPLMGGQHGAPDMFSGFSPPSLHLSLTNASFRALDCTECVAAESLVAPTY</sequence>
<proteinExistence type="predicted"/>
<dbReference type="AlphaFoldDB" id="G0U6H4"/>
<feature type="zinc finger region" description="C3H1-type" evidence="1">
    <location>
        <begin position="324"/>
        <end position="351"/>
    </location>
</feature>
<name>G0U6H4_TRYVY</name>
<feature type="domain" description="C3H1-type" evidence="2">
    <location>
        <begin position="324"/>
        <end position="351"/>
    </location>
</feature>
<feature type="zinc finger region" description="C3H1-type" evidence="1">
    <location>
        <begin position="126"/>
        <end position="153"/>
    </location>
</feature>
<evidence type="ECO:0000313" key="3">
    <source>
        <dbReference type="EMBL" id="CCC51478.1"/>
    </source>
</evidence>
<dbReference type="InterPro" id="IPR000571">
    <property type="entry name" value="Znf_CCCH"/>
</dbReference>